<evidence type="ECO:0000256" key="13">
    <source>
        <dbReference type="ARBA" id="ARBA00022946"/>
    </source>
</evidence>
<dbReference type="GO" id="GO:0046872">
    <property type="term" value="F:metal ion binding"/>
    <property type="evidence" value="ECO:0007669"/>
    <property type="project" value="UniProtKB-UniRule"/>
</dbReference>
<comment type="subcellular location">
    <subcellularLocation>
        <location evidence="2">Mitochondrion matrix</location>
    </subcellularLocation>
</comment>
<evidence type="ECO:0000256" key="8">
    <source>
        <dbReference type="ARBA" id="ARBA00022723"/>
    </source>
</evidence>
<organism evidence="23 24">
    <name type="scientific">Albula goreensis</name>
    <dbReference type="NCBI Taxonomy" id="1534307"/>
    <lineage>
        <taxon>Eukaryota</taxon>
        <taxon>Metazoa</taxon>
        <taxon>Chordata</taxon>
        <taxon>Craniata</taxon>
        <taxon>Vertebrata</taxon>
        <taxon>Euteleostomi</taxon>
        <taxon>Actinopterygii</taxon>
        <taxon>Neopterygii</taxon>
        <taxon>Teleostei</taxon>
        <taxon>Albuliformes</taxon>
        <taxon>Albulidae</taxon>
        <taxon>Albula</taxon>
    </lineage>
</organism>
<accession>A0A8T3DAY2</accession>
<dbReference type="GO" id="GO:0005759">
    <property type="term" value="C:mitochondrial matrix"/>
    <property type="evidence" value="ECO:0007669"/>
    <property type="project" value="UniProtKB-SubCell"/>
</dbReference>
<keyword evidence="14" id="KW-0007">Acetylation</keyword>
<evidence type="ECO:0000256" key="7">
    <source>
        <dbReference type="ARBA" id="ARBA00022670"/>
    </source>
</evidence>
<dbReference type="GO" id="GO:0006518">
    <property type="term" value="P:peptide metabolic process"/>
    <property type="evidence" value="ECO:0007669"/>
    <property type="project" value="TreeGrafter"/>
</dbReference>
<evidence type="ECO:0000256" key="3">
    <source>
        <dbReference type="ARBA" id="ARBA00006040"/>
    </source>
</evidence>
<feature type="domain" description="Peptidase M3A/M3B catalytic" evidence="22">
    <location>
        <begin position="240"/>
        <end position="681"/>
    </location>
</feature>
<evidence type="ECO:0000256" key="12">
    <source>
        <dbReference type="ARBA" id="ARBA00022842"/>
    </source>
</evidence>
<dbReference type="SUPFAM" id="SSF55486">
    <property type="entry name" value="Metalloproteases ('zincins'), catalytic domain"/>
    <property type="match status" value="1"/>
</dbReference>
<dbReference type="EMBL" id="JAERUA010000011">
    <property type="protein sequence ID" value="KAI1893436.1"/>
    <property type="molecule type" value="Genomic_DNA"/>
</dbReference>
<evidence type="ECO:0000256" key="9">
    <source>
        <dbReference type="ARBA" id="ARBA00022801"/>
    </source>
</evidence>
<evidence type="ECO:0000256" key="5">
    <source>
        <dbReference type="ARBA" id="ARBA00012441"/>
    </source>
</evidence>
<evidence type="ECO:0000256" key="19">
    <source>
        <dbReference type="ARBA" id="ARBA00023285"/>
    </source>
</evidence>
<dbReference type="InterPro" id="IPR024079">
    <property type="entry name" value="MetalloPept_cat_dom_sf"/>
</dbReference>
<evidence type="ECO:0000256" key="4">
    <source>
        <dbReference type="ARBA" id="ARBA00011245"/>
    </source>
</evidence>
<keyword evidence="16 21" id="KW-0482">Metalloprotease</keyword>
<keyword evidence="13" id="KW-0809">Transit peptide</keyword>
<reference evidence="23" key="1">
    <citation type="submission" date="2021-01" db="EMBL/GenBank/DDBJ databases">
        <authorList>
            <person name="Zahm M."/>
            <person name="Roques C."/>
            <person name="Cabau C."/>
            <person name="Klopp C."/>
            <person name="Donnadieu C."/>
            <person name="Jouanno E."/>
            <person name="Lampietro C."/>
            <person name="Louis A."/>
            <person name="Herpin A."/>
            <person name="Echchiki A."/>
            <person name="Berthelot C."/>
            <person name="Parey E."/>
            <person name="Roest-Crollius H."/>
            <person name="Braasch I."/>
            <person name="Postlethwait J."/>
            <person name="Bobe J."/>
            <person name="Montfort J."/>
            <person name="Bouchez O."/>
            <person name="Begum T."/>
            <person name="Mejri S."/>
            <person name="Adams A."/>
            <person name="Chen W.-J."/>
            <person name="Guiguen Y."/>
        </authorList>
    </citation>
    <scope>NUCLEOTIDE SEQUENCE</scope>
    <source>
        <tissue evidence="23">Blood</tissue>
    </source>
</reference>
<proteinExistence type="inferred from homology"/>
<keyword evidence="10 21" id="KW-0862">Zinc</keyword>
<evidence type="ECO:0000256" key="21">
    <source>
        <dbReference type="RuleBase" id="RU003435"/>
    </source>
</evidence>
<dbReference type="InterPro" id="IPR024077">
    <property type="entry name" value="Neurolysin/TOP_dom2"/>
</dbReference>
<dbReference type="Pfam" id="PF01432">
    <property type="entry name" value="Peptidase_M3"/>
    <property type="match status" value="1"/>
</dbReference>
<comment type="catalytic activity">
    <reaction evidence="1">
        <text>Release of an N-terminal octapeptide as second stage of processing of some proteins imported into the mitochondrion.</text>
        <dbReference type="EC" id="3.4.24.59"/>
    </reaction>
</comment>
<evidence type="ECO:0000256" key="16">
    <source>
        <dbReference type="ARBA" id="ARBA00023049"/>
    </source>
</evidence>
<dbReference type="CDD" id="cd06457">
    <property type="entry name" value="M3A_MIP"/>
    <property type="match status" value="1"/>
</dbReference>
<comment type="function">
    <text evidence="20">Cleaves proteins, imported into the mitochondrion, to their mature size.</text>
</comment>
<name>A0A8T3DAY2_9TELE</name>
<evidence type="ECO:0000256" key="14">
    <source>
        <dbReference type="ARBA" id="ARBA00022990"/>
    </source>
</evidence>
<evidence type="ECO:0000256" key="20">
    <source>
        <dbReference type="ARBA" id="ARBA00059424"/>
    </source>
</evidence>
<dbReference type="GO" id="GO:0006627">
    <property type="term" value="P:protein processing involved in protein targeting to mitochondrion"/>
    <property type="evidence" value="ECO:0007669"/>
    <property type="project" value="TreeGrafter"/>
</dbReference>
<sequence length="698" mass="79361">MLTSRRLLNLVKYTGISHYRHVTTSWSPIGTAFNARQQKRLDLFEKNVGLFGVPELTSPAGFEIAQERALNETERLLERACSSPPGAITVQTFDQLSDSLCKVADLADFVKVAHPDPAYRDAAEKTCLKIGTVVEKLNTNVDLCKSLKNLLDNNEVLAALDPETRRVAELFMFDFEISGIHLDEEKRKKAVSLNVNLLDLNNEFLIGSHLPNKIEKRVLPDHIHHHFTTDRNFIQISGLHAECPDALVREAAYKIFLYPNAHLMQCLEELLACRNELAQLVGYESFAHRALKGTMAKTPENVMSFLQLLTDKLSDRTAKDFEMMRDMKLKLNPRNAELMPWDHPYLSGVLRAERYNIEPSLYSPYLSLGACMEGLNGLFTQLLGVSFQAQQPNPGEVWSEDVRKLAVVHEDEGLLGYIYCDFFNRANKPHQDCHFTIRGGRLTESGEYQLPMVVLMLSLPHPSKSSPTLLTPSMMENLFHEMGHAMHSMLGRTRYQHVTGTRCATDFAEVPSILMEYFATDFRVVSQFARHYLTGQPLPESMVARLCESKKVCGAADTQLQVFYSVLDQIYHGKTQNRSTTEILKAMQEKFYGLPYVPNTAWQLRFNHLISYGAKYYSYLMSRAVASMVWRQCFAHDPFNREMGERYRQEMLAHGGGKEPLLMVKGMLQKSPSLDDFVEALVLDLNPDFETFIMDSEG</sequence>
<comment type="cofactor">
    <cofactor evidence="21">
        <name>Zn(2+)</name>
        <dbReference type="ChEBI" id="CHEBI:29105"/>
    </cofactor>
    <text evidence="21">Binds 1 zinc ion.</text>
</comment>
<protein>
    <recommendedName>
        <fullName evidence="6">Mitochondrial intermediate peptidase</fullName>
        <ecNumber evidence="5">3.4.24.59</ecNumber>
    </recommendedName>
</protein>
<evidence type="ECO:0000256" key="10">
    <source>
        <dbReference type="ARBA" id="ARBA00022833"/>
    </source>
</evidence>
<dbReference type="Proteomes" id="UP000829720">
    <property type="component" value="Unassembled WGS sequence"/>
</dbReference>
<keyword evidence="11" id="KW-0106">Calcium</keyword>
<keyword evidence="24" id="KW-1185">Reference proteome</keyword>
<dbReference type="EC" id="3.4.24.59" evidence="5"/>
<evidence type="ECO:0000259" key="22">
    <source>
        <dbReference type="Pfam" id="PF01432"/>
    </source>
</evidence>
<keyword evidence="19" id="KW-0170">Cobalt</keyword>
<keyword evidence="7 21" id="KW-0645">Protease</keyword>
<evidence type="ECO:0000256" key="18">
    <source>
        <dbReference type="ARBA" id="ARBA00023211"/>
    </source>
</evidence>
<dbReference type="Gene3D" id="1.10.1370.10">
    <property type="entry name" value="Neurolysin, domain 3"/>
    <property type="match status" value="1"/>
</dbReference>
<keyword evidence="18" id="KW-0464">Manganese</keyword>
<dbReference type="InterPro" id="IPR045090">
    <property type="entry name" value="Pept_M3A_M3B"/>
</dbReference>
<comment type="subunit">
    <text evidence="4">Monomer.</text>
</comment>
<keyword evidence="15" id="KW-0408">Iron</keyword>
<evidence type="ECO:0000313" key="23">
    <source>
        <dbReference type="EMBL" id="KAI1893436.1"/>
    </source>
</evidence>
<dbReference type="AlphaFoldDB" id="A0A8T3DAY2"/>
<dbReference type="InterPro" id="IPR001567">
    <property type="entry name" value="Pept_M3A_M3B_dom"/>
</dbReference>
<evidence type="ECO:0000313" key="24">
    <source>
        <dbReference type="Proteomes" id="UP000829720"/>
    </source>
</evidence>
<evidence type="ECO:0000256" key="11">
    <source>
        <dbReference type="ARBA" id="ARBA00022837"/>
    </source>
</evidence>
<keyword evidence="12" id="KW-0460">Magnesium</keyword>
<evidence type="ECO:0000256" key="15">
    <source>
        <dbReference type="ARBA" id="ARBA00023004"/>
    </source>
</evidence>
<keyword evidence="8 21" id="KW-0479">Metal-binding</keyword>
<dbReference type="PANTHER" id="PTHR11804">
    <property type="entry name" value="PROTEASE M3 THIMET OLIGOPEPTIDASE-RELATED"/>
    <property type="match status" value="1"/>
</dbReference>
<dbReference type="Gene3D" id="3.40.390.10">
    <property type="entry name" value="Collagenase (Catalytic Domain)"/>
    <property type="match status" value="1"/>
</dbReference>
<keyword evidence="9 21" id="KW-0378">Hydrolase</keyword>
<dbReference type="InterPro" id="IPR033851">
    <property type="entry name" value="M3A_MIP"/>
</dbReference>
<comment type="similarity">
    <text evidence="3 21">Belongs to the peptidase M3 family.</text>
</comment>
<evidence type="ECO:0000256" key="17">
    <source>
        <dbReference type="ARBA" id="ARBA00023128"/>
    </source>
</evidence>
<evidence type="ECO:0000256" key="6">
    <source>
        <dbReference type="ARBA" id="ARBA00018046"/>
    </source>
</evidence>
<dbReference type="GO" id="GO:0004222">
    <property type="term" value="F:metalloendopeptidase activity"/>
    <property type="evidence" value="ECO:0007669"/>
    <property type="project" value="UniProtKB-EC"/>
</dbReference>
<gene>
    <name evidence="23" type="ORF">AGOR_G00123710</name>
</gene>
<keyword evidence="17" id="KW-0496">Mitochondrion</keyword>
<comment type="caution">
    <text evidence="23">The sequence shown here is derived from an EMBL/GenBank/DDBJ whole genome shotgun (WGS) entry which is preliminary data.</text>
</comment>
<evidence type="ECO:0000256" key="2">
    <source>
        <dbReference type="ARBA" id="ARBA00004305"/>
    </source>
</evidence>
<dbReference type="FunFam" id="3.40.390.10:FF:000013">
    <property type="entry name" value="Mitochondrial intermediate peptidase"/>
    <property type="match status" value="1"/>
</dbReference>
<dbReference type="OrthoDB" id="17530at2759"/>
<dbReference type="PANTHER" id="PTHR11804:SF71">
    <property type="entry name" value="MITOCHONDRIAL INTERMEDIATE PEPTIDASE"/>
    <property type="match status" value="1"/>
</dbReference>
<dbReference type="FunFam" id="1.10.1370.10:FF:000026">
    <property type="entry name" value="Si:ch73-1a9.4"/>
    <property type="match status" value="1"/>
</dbReference>
<evidence type="ECO:0000256" key="1">
    <source>
        <dbReference type="ARBA" id="ARBA00000436"/>
    </source>
</evidence>